<dbReference type="SMART" id="SM00530">
    <property type="entry name" value="HTH_XRE"/>
    <property type="match status" value="1"/>
</dbReference>
<dbReference type="InterPro" id="IPR001387">
    <property type="entry name" value="Cro/C1-type_HTH"/>
</dbReference>
<comment type="caution">
    <text evidence="2">The sequence shown here is derived from an EMBL/GenBank/DDBJ whole genome shotgun (WGS) entry which is preliminary data.</text>
</comment>
<dbReference type="SUPFAM" id="SSF47413">
    <property type="entry name" value="lambda repressor-like DNA-binding domains"/>
    <property type="match status" value="1"/>
</dbReference>
<proteinExistence type="predicted"/>
<protein>
    <submittedName>
        <fullName evidence="2">DNA N-6-adenine-methyltransferase</fullName>
    </submittedName>
</protein>
<gene>
    <name evidence="2" type="ORF">PZE19_32240</name>
</gene>
<dbReference type="Pfam" id="PF05869">
    <property type="entry name" value="Dam"/>
    <property type="match status" value="1"/>
</dbReference>
<evidence type="ECO:0000259" key="1">
    <source>
        <dbReference type="PROSITE" id="PS50943"/>
    </source>
</evidence>
<name>A0ABT6FLR3_9BACT</name>
<dbReference type="CDD" id="cd00093">
    <property type="entry name" value="HTH_XRE"/>
    <property type="match status" value="1"/>
</dbReference>
<dbReference type="EMBL" id="JARRAG010000007">
    <property type="protein sequence ID" value="MDG3008459.1"/>
    <property type="molecule type" value="Genomic_DNA"/>
</dbReference>
<reference evidence="2 3" key="1">
    <citation type="submission" date="2023-03" db="EMBL/GenBank/DDBJ databases">
        <title>Paludisphaera mucosa sp. nov. a novel planctomycete from northern fen.</title>
        <authorList>
            <person name="Ivanova A."/>
        </authorList>
    </citation>
    <scope>NUCLEOTIDE SEQUENCE [LARGE SCALE GENOMIC DNA]</scope>
    <source>
        <strain evidence="2 3">Pla2</strain>
    </source>
</reference>
<dbReference type="Pfam" id="PF13560">
    <property type="entry name" value="HTH_31"/>
    <property type="match status" value="1"/>
</dbReference>
<accession>A0ABT6FLR3</accession>
<dbReference type="Proteomes" id="UP001216907">
    <property type="component" value="Unassembled WGS sequence"/>
</dbReference>
<dbReference type="InterPro" id="IPR008593">
    <property type="entry name" value="Dam_MeTrfase"/>
</dbReference>
<sequence length="227" mass="24758">MAEVIRTLRTRRGLSQRELARVAGVSQPTVGTLERGGMGRLAPLERVLVALGAGAHLTPEGRTKSFYTTTGNSSIGQAWETPSQLLEVLYSVFGRFDLDPCSPSKKGPVKARVRFTAEDDGLELPWKGRVFVNPPYGRGLGEWVCKARSEFESGDAGLVVLLIPARTETSYWHRHVAGKASVWFIEGRLKFGGGKQSAPFPSALVVFGATSEEKERLDRSAVGWRAT</sequence>
<feature type="domain" description="HTH cro/C1-type" evidence="1">
    <location>
        <begin position="5"/>
        <end position="36"/>
    </location>
</feature>
<evidence type="ECO:0000313" key="2">
    <source>
        <dbReference type="EMBL" id="MDG3008459.1"/>
    </source>
</evidence>
<organism evidence="2 3">
    <name type="scientific">Paludisphaera mucosa</name>
    <dbReference type="NCBI Taxonomy" id="3030827"/>
    <lineage>
        <taxon>Bacteria</taxon>
        <taxon>Pseudomonadati</taxon>
        <taxon>Planctomycetota</taxon>
        <taxon>Planctomycetia</taxon>
        <taxon>Isosphaerales</taxon>
        <taxon>Isosphaeraceae</taxon>
        <taxon>Paludisphaera</taxon>
    </lineage>
</organism>
<keyword evidence="3" id="KW-1185">Reference proteome</keyword>
<evidence type="ECO:0000313" key="3">
    <source>
        <dbReference type="Proteomes" id="UP001216907"/>
    </source>
</evidence>
<dbReference type="PROSITE" id="PS50943">
    <property type="entry name" value="HTH_CROC1"/>
    <property type="match status" value="1"/>
</dbReference>
<dbReference type="Gene3D" id="1.10.260.40">
    <property type="entry name" value="lambda repressor-like DNA-binding domains"/>
    <property type="match status" value="1"/>
</dbReference>
<dbReference type="InterPro" id="IPR010982">
    <property type="entry name" value="Lambda_DNA-bd_dom_sf"/>
</dbReference>